<dbReference type="InterPro" id="IPR054257">
    <property type="entry name" value="DUF6988"/>
</dbReference>
<name>A0A9X0QG37_9BACT</name>
<dbReference type="Proteomes" id="UP000535182">
    <property type="component" value="Unassembled WGS sequence"/>
</dbReference>
<sequence>MIPISVEPYEIQTQLVIDRAENVFRQIVERTPEGLGAADKETLLMTFNSVVIEHFRAICILCRSQMAIGSAFALFRPLVDAALRGEWLYLCASPEQMERFMMRSFDLGSIKFSTMAGDVDRAAGIGRRMEDFTGVYRQMCDFTHTGHDAVVRRLAPDGGIEPTYPEEKIRLLVTQAASVALLHFIVVCKATAHDDVVPRLMELLPLLEGAPSVL</sequence>
<dbReference type="AlphaFoldDB" id="A0A9X0QG37"/>
<gene>
    <name evidence="1" type="ORF">HDF14_003428</name>
</gene>
<comment type="caution">
    <text evidence="1">The sequence shown here is derived from an EMBL/GenBank/DDBJ whole genome shotgun (WGS) entry which is preliminary data.</text>
</comment>
<organism evidence="1 2">
    <name type="scientific">Tunturiibacter gelidiferens</name>
    <dbReference type="NCBI Taxonomy" id="3069689"/>
    <lineage>
        <taxon>Bacteria</taxon>
        <taxon>Pseudomonadati</taxon>
        <taxon>Acidobacteriota</taxon>
        <taxon>Terriglobia</taxon>
        <taxon>Terriglobales</taxon>
        <taxon>Acidobacteriaceae</taxon>
        <taxon>Tunturiibacter</taxon>
    </lineage>
</organism>
<accession>A0A9X0QG37</accession>
<reference evidence="1 2" key="1">
    <citation type="submission" date="2020-08" db="EMBL/GenBank/DDBJ databases">
        <title>Genomic Encyclopedia of Type Strains, Phase IV (KMG-V): Genome sequencing to study the core and pangenomes of soil and plant-associated prokaryotes.</title>
        <authorList>
            <person name="Whitman W."/>
        </authorList>
    </citation>
    <scope>NUCLEOTIDE SEQUENCE [LARGE SCALE GENOMIC DNA]</scope>
    <source>
        <strain evidence="1 2">X5P2</strain>
    </source>
</reference>
<dbReference type="EMBL" id="JACHEB010000007">
    <property type="protein sequence ID" value="MBB5329806.1"/>
    <property type="molecule type" value="Genomic_DNA"/>
</dbReference>
<evidence type="ECO:0000313" key="1">
    <source>
        <dbReference type="EMBL" id="MBB5329806.1"/>
    </source>
</evidence>
<proteinExistence type="predicted"/>
<dbReference type="RefSeq" id="WP_183978596.1">
    <property type="nucleotide sequence ID" value="NZ_JACHEB010000007.1"/>
</dbReference>
<keyword evidence="2" id="KW-1185">Reference proteome</keyword>
<protein>
    <submittedName>
        <fullName evidence="1">Uncharacterized protein</fullName>
    </submittedName>
</protein>
<evidence type="ECO:0000313" key="2">
    <source>
        <dbReference type="Proteomes" id="UP000535182"/>
    </source>
</evidence>
<dbReference type="Pfam" id="PF22491">
    <property type="entry name" value="DUF6988"/>
    <property type="match status" value="1"/>
</dbReference>